<comment type="caution">
    <text evidence="3">The sequence shown here is derived from an EMBL/GenBank/DDBJ whole genome shotgun (WGS) entry which is preliminary data.</text>
</comment>
<keyword evidence="4" id="KW-1185">Reference proteome</keyword>
<evidence type="ECO:0000313" key="4">
    <source>
        <dbReference type="Proteomes" id="UP001156706"/>
    </source>
</evidence>
<dbReference type="PANTHER" id="PTHR36920:SF1">
    <property type="entry name" value="OUTER MEMBRANE PROTEIN W"/>
    <property type="match status" value="1"/>
</dbReference>
<feature type="signal peptide" evidence="2">
    <location>
        <begin position="1"/>
        <end position="27"/>
    </location>
</feature>
<evidence type="ECO:0000313" key="3">
    <source>
        <dbReference type="EMBL" id="GLR12239.1"/>
    </source>
</evidence>
<dbReference type="SUPFAM" id="SSF56925">
    <property type="entry name" value="OMPA-like"/>
    <property type="match status" value="1"/>
</dbReference>
<dbReference type="InterPro" id="IPR011250">
    <property type="entry name" value="OMP/PagP_B-barrel"/>
</dbReference>
<dbReference type="RefSeq" id="WP_284195370.1">
    <property type="nucleotide sequence ID" value="NZ_BSOG01000001.1"/>
</dbReference>
<dbReference type="PANTHER" id="PTHR36920">
    <property type="match status" value="1"/>
</dbReference>
<comment type="subcellular location">
    <subcellularLocation>
        <location evidence="1">Cell outer membrane</location>
    </subcellularLocation>
</comment>
<accession>A0ABQ5YH34</accession>
<evidence type="ECO:0000256" key="2">
    <source>
        <dbReference type="SAM" id="SignalP"/>
    </source>
</evidence>
<keyword evidence="2" id="KW-0732">Signal</keyword>
<dbReference type="Pfam" id="PF03922">
    <property type="entry name" value="OmpW"/>
    <property type="match status" value="1"/>
</dbReference>
<sequence>MKTSTLKHLGLSLALAASAALPLAAQAEEGPWLVRLRAVNLDSANKDNTGLNLSINNKVIPEFDISYFFTPELAAELVLTYPQKQTIRSGSVDIGSLKHLPPTLTLQYHFNGQGAFKPYVGAGINYTRFSQVQFHPAVVAALQPSISKNSVGLALQAGLDYKLNDSTYLNFDIKKVQIRTDVKSAGTKVGEFKVDPWLIGAGAGWRF</sequence>
<dbReference type="Proteomes" id="UP001156706">
    <property type="component" value="Unassembled WGS sequence"/>
</dbReference>
<dbReference type="InterPro" id="IPR005618">
    <property type="entry name" value="OMPW"/>
</dbReference>
<proteinExistence type="predicted"/>
<name>A0ABQ5YH34_9NEIS</name>
<gene>
    <name evidence="3" type="ORF">GCM10007907_10290</name>
</gene>
<dbReference type="Gene3D" id="2.40.160.20">
    <property type="match status" value="1"/>
</dbReference>
<feature type="chain" id="PRO_5046730695" evidence="2">
    <location>
        <begin position="28"/>
        <end position="207"/>
    </location>
</feature>
<organism evidence="3 4">
    <name type="scientific">Chitinimonas prasina</name>
    <dbReference type="NCBI Taxonomy" id="1434937"/>
    <lineage>
        <taxon>Bacteria</taxon>
        <taxon>Pseudomonadati</taxon>
        <taxon>Pseudomonadota</taxon>
        <taxon>Betaproteobacteria</taxon>
        <taxon>Neisseriales</taxon>
        <taxon>Chitinibacteraceae</taxon>
        <taxon>Chitinimonas</taxon>
    </lineage>
</organism>
<evidence type="ECO:0000256" key="1">
    <source>
        <dbReference type="ARBA" id="ARBA00004442"/>
    </source>
</evidence>
<reference evidence="4" key="1">
    <citation type="journal article" date="2019" name="Int. J. Syst. Evol. Microbiol.">
        <title>The Global Catalogue of Microorganisms (GCM) 10K type strain sequencing project: providing services to taxonomists for standard genome sequencing and annotation.</title>
        <authorList>
            <consortium name="The Broad Institute Genomics Platform"/>
            <consortium name="The Broad Institute Genome Sequencing Center for Infectious Disease"/>
            <person name="Wu L."/>
            <person name="Ma J."/>
        </authorList>
    </citation>
    <scope>NUCLEOTIDE SEQUENCE [LARGE SCALE GENOMIC DNA]</scope>
    <source>
        <strain evidence="4">NBRC 110044</strain>
    </source>
</reference>
<protein>
    <submittedName>
        <fullName evidence="3">Outer-membrane protein y4mB</fullName>
    </submittedName>
</protein>
<dbReference type="EMBL" id="BSOG01000001">
    <property type="protein sequence ID" value="GLR12239.1"/>
    <property type="molecule type" value="Genomic_DNA"/>
</dbReference>